<name>A0A6N2T3Z3_9FIRM</name>
<feature type="domain" description="4Fe-4S ferredoxin-type" evidence="4">
    <location>
        <begin position="33"/>
        <end position="62"/>
    </location>
</feature>
<keyword evidence="3" id="KW-0411">Iron-sulfur</keyword>
<protein>
    <submittedName>
        <fullName evidence="5">Ferredoxin</fullName>
    </submittedName>
</protein>
<proteinExistence type="predicted"/>
<dbReference type="SUPFAM" id="SSF54862">
    <property type="entry name" value="4Fe-4S ferredoxins"/>
    <property type="match status" value="1"/>
</dbReference>
<keyword evidence="2" id="KW-0408">Iron</keyword>
<dbReference type="EMBL" id="CACRST010000013">
    <property type="protein sequence ID" value="VYT00448.1"/>
    <property type="molecule type" value="Genomic_DNA"/>
</dbReference>
<dbReference type="PANTHER" id="PTHR43193:SF2">
    <property type="entry name" value="POLYFERREDOXIN PROTEIN FWDF"/>
    <property type="match status" value="1"/>
</dbReference>
<evidence type="ECO:0000259" key="4">
    <source>
        <dbReference type="PROSITE" id="PS51379"/>
    </source>
</evidence>
<evidence type="ECO:0000256" key="1">
    <source>
        <dbReference type="ARBA" id="ARBA00022723"/>
    </source>
</evidence>
<dbReference type="Pfam" id="PF04432">
    <property type="entry name" value="FrhB_FdhB_C"/>
    <property type="match status" value="1"/>
</dbReference>
<dbReference type="AlphaFoldDB" id="A0A6N2T3Z3"/>
<dbReference type="InterPro" id="IPR007525">
    <property type="entry name" value="FrhB_FdhB_C"/>
</dbReference>
<gene>
    <name evidence="5" type="ORF">BGLFYP119_01429</name>
</gene>
<evidence type="ECO:0000256" key="2">
    <source>
        <dbReference type="ARBA" id="ARBA00023004"/>
    </source>
</evidence>
<dbReference type="GO" id="GO:0051536">
    <property type="term" value="F:iron-sulfur cluster binding"/>
    <property type="evidence" value="ECO:0007669"/>
    <property type="project" value="UniProtKB-KW"/>
</dbReference>
<dbReference type="InterPro" id="IPR017900">
    <property type="entry name" value="4Fe4S_Fe_S_CS"/>
</dbReference>
<accession>A0A6N2T3Z3</accession>
<reference evidence="5" key="1">
    <citation type="submission" date="2019-11" db="EMBL/GenBank/DDBJ databases">
        <authorList>
            <person name="Feng L."/>
        </authorList>
    </citation>
    <scope>NUCLEOTIDE SEQUENCE</scope>
    <source>
        <strain evidence="5">BgluceraseaLFYP119</strain>
    </source>
</reference>
<dbReference type="PROSITE" id="PS51379">
    <property type="entry name" value="4FE4S_FER_2"/>
    <property type="match status" value="2"/>
</dbReference>
<evidence type="ECO:0000313" key="5">
    <source>
        <dbReference type="EMBL" id="VYT00448.1"/>
    </source>
</evidence>
<dbReference type="Gene3D" id="3.30.70.20">
    <property type="match status" value="1"/>
</dbReference>
<keyword evidence="1" id="KW-0479">Metal-binding</keyword>
<organism evidence="5">
    <name type="scientific">Blautia glucerasea</name>
    <dbReference type="NCBI Taxonomy" id="536633"/>
    <lineage>
        <taxon>Bacteria</taxon>
        <taxon>Bacillati</taxon>
        <taxon>Bacillota</taxon>
        <taxon>Clostridia</taxon>
        <taxon>Lachnospirales</taxon>
        <taxon>Lachnospiraceae</taxon>
        <taxon>Blautia</taxon>
    </lineage>
</organism>
<dbReference type="GO" id="GO:0046872">
    <property type="term" value="F:metal ion binding"/>
    <property type="evidence" value="ECO:0007669"/>
    <property type="project" value="UniProtKB-KW"/>
</dbReference>
<dbReference type="InterPro" id="IPR017896">
    <property type="entry name" value="4Fe4S_Fe-S-bd"/>
</dbReference>
<sequence length="399" mass="45522">MVFDKDKCCGCSACFSVCPVQAIKWTKNKEGFSEPEIIEDKCIDCGLCRKVCPYEEDHVGKDADPEVYAAVHKDKKVLLKSSSGGAFTALSDAVLRQGGVVYGVEFDREYGLVYGRASDKKRRSRFRGSKYVQCDPGIVYRQVEKDLKDGKAVMFTGTPCYVSGLKKFLSVRKADTEKLFLCDNICHGAASPMVWKEYLRYIRSNVLKGKTVKMLSMRSKKTKWQKQYMDCITEYGDESHLLNKKASWNKLYLTTYATRKSCFSCPFTGYERVGDITVADYWNIENAKLYIDYKSGVSLLLINTAKGKEWFAQCEKDLIYEKSDKKSCWQIHLERQQPISSKRSVFWEDFRKDSQKAIARYSKGSLFNVISRGITPILRKLGLYTFAVNLFGRVKGSGK</sequence>
<dbReference type="PROSITE" id="PS00198">
    <property type="entry name" value="4FE4S_FER_1"/>
    <property type="match status" value="1"/>
</dbReference>
<dbReference type="InterPro" id="IPR052977">
    <property type="entry name" value="Polyferredoxin-like_ET"/>
</dbReference>
<dbReference type="PANTHER" id="PTHR43193">
    <property type="match status" value="1"/>
</dbReference>
<feature type="domain" description="4Fe-4S ferredoxin-type" evidence="4">
    <location>
        <begin position="1"/>
        <end position="28"/>
    </location>
</feature>
<evidence type="ECO:0000256" key="3">
    <source>
        <dbReference type="ARBA" id="ARBA00023014"/>
    </source>
</evidence>
<dbReference type="Pfam" id="PF12838">
    <property type="entry name" value="Fer4_7"/>
    <property type="match status" value="1"/>
</dbReference>